<dbReference type="GO" id="GO:0005930">
    <property type="term" value="C:axoneme"/>
    <property type="evidence" value="ECO:0007669"/>
    <property type="project" value="UniProtKB-SubCell"/>
</dbReference>
<dbReference type="FunFam" id="3.40.50.300:FF:000063">
    <property type="entry name" value="dynein heavy chain 6, axonemal"/>
    <property type="match status" value="1"/>
</dbReference>
<dbReference type="EMBL" id="CDMZ01000016">
    <property type="protein sequence ID" value="CEM04529.1"/>
    <property type="molecule type" value="Genomic_DNA"/>
</dbReference>
<dbReference type="PANTHER" id="PTHR45703:SF36">
    <property type="entry name" value="DYNEIN HEAVY CHAIN, CYTOPLASMIC"/>
    <property type="match status" value="1"/>
</dbReference>
<evidence type="ECO:0000256" key="10">
    <source>
        <dbReference type="ARBA" id="ARBA00023175"/>
    </source>
</evidence>
<dbReference type="PhylomeDB" id="A0A0G4F0A6"/>
<evidence type="ECO:0000256" key="5">
    <source>
        <dbReference type="ARBA" id="ARBA00022741"/>
    </source>
</evidence>
<evidence type="ECO:0000256" key="11">
    <source>
        <dbReference type="ARBA" id="ARBA00023212"/>
    </source>
</evidence>
<dbReference type="FunFam" id="3.20.180.20:FF:000003">
    <property type="entry name" value="Dynein heavy chain 12, axonemal"/>
    <property type="match status" value="1"/>
</dbReference>
<dbReference type="InterPro" id="IPR026983">
    <property type="entry name" value="DHC"/>
</dbReference>
<dbReference type="InterPro" id="IPR035699">
    <property type="entry name" value="AAA_6"/>
</dbReference>
<evidence type="ECO:0000256" key="2">
    <source>
        <dbReference type="ARBA" id="ARBA00008887"/>
    </source>
</evidence>
<dbReference type="Gene3D" id="3.40.50.300">
    <property type="entry name" value="P-loop containing nucleotide triphosphate hydrolases"/>
    <property type="match status" value="2"/>
</dbReference>
<dbReference type="VEuPathDB" id="CryptoDB:Cvel_14326"/>
<dbReference type="InterPro" id="IPR027417">
    <property type="entry name" value="P-loop_NTPase"/>
</dbReference>
<organism evidence="16">
    <name type="scientific">Chromera velia CCMP2878</name>
    <dbReference type="NCBI Taxonomy" id="1169474"/>
    <lineage>
        <taxon>Eukaryota</taxon>
        <taxon>Sar</taxon>
        <taxon>Alveolata</taxon>
        <taxon>Colpodellida</taxon>
        <taxon>Chromeraceae</taxon>
        <taxon>Chromera</taxon>
    </lineage>
</organism>
<sequence length="1976" mass="224735">MASQGASLVPSRNPSPGKMRSTASSPTRQRGVFSEVLRPNGIEEVQQAIQGPTSARNLQSLKAHATPRSTSFSPNKRDFSNTLGKEAQADVAPVDPKVIEPFDQAPGKAPRKVVVERKKKWFQSQDIQHLLSVRGINYSDPSFDENRWLPLEPFDDLEFDARTPEEWINMGWTDGSHPGEPKKTQTAASSMKEKEFMPLAAQGLRPDNAGAASWVPCLVCGFDAKTAKFEVQWVSDKQTWYLTRLQLLFDAEDPTIFADRVAKAHTCRRFAEGLIRYQFYVDNMPTDELATLDADQISRIFDSAQNKIRKISFAAGAAAAAGVQGKDFAQTPEVQTLLKEIQLDFARTMNKIIFDKYIENHKDDLMFKDFVLPPKPGDPPVPWEECNVVGETIIYATDFQKPLRLDEYRQIEKTAISQAQYALKDTWSQQVQRLIVRHFENVGRGWFNMQETNKETYEFGKLKKYLNVVRFMMQDTIRSVTIASVAKFVEVIEKFIPSATEVKGVQDVCNTYDTPFIPQENGPSERFCLFTVEMGKAQAAATEGGGEGGQLEFKFLTDPKVLIDETLELFKKGVQALGDITQPERQILKHLFRTQPKLVLAAVSLDEPFVVEATARLEEGLAKSIPPLQAYLELFAQYSSVLALDPPAKVKALEMEEPPVEVEEIKKKIEEHLAEEQKLLDTIPETCDVGIFQVVCRDIRKFLAGKLTQVASLLQDVLAARMKENSANVLDHFAKIHVKLKQQPENIEALSDLKDYLGKVPIEVANLQKELEDNLRISTILEGFKYKITAEDNTTLWQMFGSPKQAVELMQKVDAQLEKQKETFLQAMTAQQTEFEETLNDLETTVAEFHKNYTKIEEIEEIYQNVESVNERLANCVNSSREFNSREGLFGKATTDYTRLQKILKDFEPLSILWKTTYAWLNNEKEWKDGPFQDINAPEMEEMVTSGVKNMFKVARQFREKEMTEVLKIAEKLKGDLEAFKPYVPLVLGLRNDGMRERHWTQVSEAVSGTVQVEIKPEMDNFTLRHLLDLGLDKYAEDIQEIGEKAGKEYGIEKQLRGMKREWERIQFDCKEKYRSTDTYILKGTDIVQAALDEHVVTTQAMQFSTFKKPFEEEIEEWSTQLLLVSETMDEWLKCQRAWLYLQPIFDSPDIMKQLPAEGKRFKAIDQMWRSTMKKTHDNPNVLSICTQGDGLLERFQDANKSLDIVQKGLSDYLETKRAAFARFYFLSDEELLEILSQTKDPTRVQPFLKKVFEAMAKLEFEPDLSATAMYSGEGEKVPFVTPVQTKEKNVEIWMTDTENAMKMGIREVLDKSIQDYPTKPRRKWVLCHPGQCVLNGSQVHWTSEVEEAIDGHEVKKYFDFLKDQLMDMVALVREGLAKMESITVGALIVIDVHAKDVVEKLVLEDVRTTDSFEWISQLRYYWRDDDCWCQCVQTNFPYGYEYLGNTMRLVITPLTDMCYITLMGAQQLNLGGAPAGPAGTGKTETTKDLAKALARQCVVFNCSDMMDYIMVGKFFKGLASSGAWVCFDEFNRINIEVLSVIAQQLLILFGAKHKLKGFNDSTEVEFEGSLIRMYPTFNVFITMNPGYAGRTELPDNLKALFRPMAMMVPDYALIGEIMLYSFGFEAARDLAKKKVATFKLCSEQLSAQDHYDYGMRAVRSVINAAGLLKRQFPSQSVNMDEQQLLLRALRDVNVPKFLKDDLPLFENIISDLFPDTEKPQIDYGDLEVTIRERCTHSHLQPVDPFVMKVIQLFDTCQVRHGLMLVGPTGGGKTCNYRVLQESMTKLKGANGCETVHTHILNPKSIKMGQLYGMFDEITHEWTDGVLAALMRLCTRDTSVDKHWVMFDGPVDAVWIENMNTVLDDNKKLCLNSGEIIALTAHMTMMFEVEDLTVASPATVSRCGMVYMEPEAFGLEPLIDSWLERLAPAINDKVKAKLKELGMYFIGDAITFVRRNSKEVRREGQNMQPCDPHGAA</sequence>
<gene>
    <name evidence="16" type="ORF">Cvel_14326</name>
</gene>
<dbReference type="Gene3D" id="1.10.287.2620">
    <property type="match status" value="1"/>
</dbReference>
<dbReference type="GO" id="GO:0030286">
    <property type="term" value="C:dynein complex"/>
    <property type="evidence" value="ECO:0007669"/>
    <property type="project" value="UniProtKB-KW"/>
</dbReference>
<evidence type="ECO:0000256" key="1">
    <source>
        <dbReference type="ARBA" id="ARBA00004430"/>
    </source>
</evidence>
<evidence type="ECO:0000256" key="12">
    <source>
        <dbReference type="ARBA" id="ARBA00023273"/>
    </source>
</evidence>
<evidence type="ECO:0000259" key="15">
    <source>
        <dbReference type="Pfam" id="PF12774"/>
    </source>
</evidence>
<dbReference type="GO" id="GO:0005874">
    <property type="term" value="C:microtubule"/>
    <property type="evidence" value="ECO:0007669"/>
    <property type="project" value="UniProtKB-KW"/>
</dbReference>
<feature type="domain" description="Dynein heavy chain hydrolytic ATP-binding dynein motor region" evidence="15">
    <location>
        <begin position="1439"/>
        <end position="1774"/>
    </location>
</feature>
<feature type="region of interest" description="Disordered" evidence="13">
    <location>
        <begin position="49"/>
        <end position="77"/>
    </location>
</feature>
<evidence type="ECO:0000256" key="13">
    <source>
        <dbReference type="SAM" id="MobiDB-lite"/>
    </source>
</evidence>
<keyword evidence="3" id="KW-0963">Cytoplasm</keyword>
<dbReference type="Gene3D" id="1.20.58.1120">
    <property type="match status" value="1"/>
</dbReference>
<dbReference type="SUPFAM" id="SSF52540">
    <property type="entry name" value="P-loop containing nucleoside triphosphate hydrolases"/>
    <property type="match status" value="2"/>
</dbReference>
<evidence type="ECO:0000313" key="16">
    <source>
        <dbReference type="EMBL" id="CEM04529.1"/>
    </source>
</evidence>
<dbReference type="InterPro" id="IPR042222">
    <property type="entry name" value="Dynein_2_N"/>
</dbReference>
<dbReference type="FunFam" id="3.40.50.300:FF:000353">
    <property type="entry name" value="Dynein axonemal heavy chain 1"/>
    <property type="match status" value="1"/>
</dbReference>
<evidence type="ECO:0000256" key="6">
    <source>
        <dbReference type="ARBA" id="ARBA00022840"/>
    </source>
</evidence>
<dbReference type="InterPro" id="IPR042228">
    <property type="entry name" value="Dynein_linker_3"/>
</dbReference>
<name>A0A0G4F0A6_9ALVE</name>
<proteinExistence type="inferred from homology"/>
<dbReference type="FunFam" id="1.10.287.2620:FF:000002">
    <property type="entry name" value="Dynein heavy chain 2, axonemal"/>
    <property type="match status" value="1"/>
</dbReference>
<evidence type="ECO:0000256" key="9">
    <source>
        <dbReference type="ARBA" id="ARBA00023069"/>
    </source>
</evidence>
<keyword evidence="4" id="KW-0493">Microtubule</keyword>
<keyword evidence="7" id="KW-0243">Dynein</keyword>
<dbReference type="GO" id="GO:0007018">
    <property type="term" value="P:microtubule-based movement"/>
    <property type="evidence" value="ECO:0007669"/>
    <property type="project" value="InterPro"/>
</dbReference>
<evidence type="ECO:0000256" key="7">
    <source>
        <dbReference type="ARBA" id="ARBA00023017"/>
    </source>
</evidence>
<keyword evidence="10" id="KW-0505">Motor protein</keyword>
<keyword evidence="6" id="KW-0067">ATP-binding</keyword>
<feature type="domain" description="Dynein heavy chain linker" evidence="14">
    <location>
        <begin position="900"/>
        <end position="1312"/>
    </location>
</feature>
<evidence type="ECO:0000256" key="4">
    <source>
        <dbReference type="ARBA" id="ARBA00022701"/>
    </source>
</evidence>
<dbReference type="Gene3D" id="1.10.8.710">
    <property type="match status" value="1"/>
</dbReference>
<protein>
    <recommendedName>
        <fullName evidence="17">Dynein heavy chain 1, axonemal</fullName>
    </recommendedName>
</protein>
<comment type="subcellular location">
    <subcellularLocation>
        <location evidence="1">Cytoplasm</location>
        <location evidence="1">Cytoskeleton</location>
        <location evidence="1">Cilium axoneme</location>
    </subcellularLocation>
</comment>
<feature type="compositionally biased region" description="Polar residues" evidence="13">
    <location>
        <begin position="1"/>
        <end position="14"/>
    </location>
</feature>
<evidence type="ECO:0000256" key="3">
    <source>
        <dbReference type="ARBA" id="ARBA00022490"/>
    </source>
</evidence>
<dbReference type="Gene3D" id="1.20.140.100">
    <property type="entry name" value="Dynein heavy chain, N-terminal domain 2"/>
    <property type="match status" value="1"/>
</dbReference>
<evidence type="ECO:0000256" key="8">
    <source>
        <dbReference type="ARBA" id="ARBA00023054"/>
    </source>
</evidence>
<dbReference type="GO" id="GO:0045505">
    <property type="term" value="F:dynein intermediate chain binding"/>
    <property type="evidence" value="ECO:0007669"/>
    <property type="project" value="InterPro"/>
</dbReference>
<accession>A0A0G4F0A6</accession>
<feature type="region of interest" description="Disordered" evidence="13">
    <location>
        <begin position="1"/>
        <end position="33"/>
    </location>
</feature>
<dbReference type="FunFam" id="1.10.8.710:FF:000004">
    <property type="entry name" value="Dynein axonemal heavy chain 6"/>
    <property type="match status" value="1"/>
</dbReference>
<keyword evidence="5" id="KW-0547">Nucleotide-binding</keyword>
<dbReference type="FunFam" id="1.20.140.100:FF:000004">
    <property type="entry name" value="Dynein axonemal heavy chain 6"/>
    <property type="match status" value="1"/>
</dbReference>
<evidence type="ECO:0008006" key="17">
    <source>
        <dbReference type="Google" id="ProtNLM"/>
    </source>
</evidence>
<dbReference type="GO" id="GO:0051959">
    <property type="term" value="F:dynein light intermediate chain binding"/>
    <property type="evidence" value="ECO:0007669"/>
    <property type="project" value="InterPro"/>
</dbReference>
<dbReference type="Gene3D" id="3.20.180.20">
    <property type="entry name" value="Dynein heavy chain, N-terminal domain 2"/>
    <property type="match status" value="1"/>
</dbReference>
<feature type="compositionally biased region" description="Polar residues" evidence="13">
    <location>
        <begin position="49"/>
        <end position="60"/>
    </location>
</feature>
<dbReference type="InterPro" id="IPR013602">
    <property type="entry name" value="Dynein_heavy_linker"/>
</dbReference>
<evidence type="ECO:0000259" key="14">
    <source>
        <dbReference type="Pfam" id="PF08393"/>
    </source>
</evidence>
<dbReference type="FunFam" id="1.20.58.1120:FF:000001">
    <property type="entry name" value="dynein heavy chain 2, axonemal"/>
    <property type="match status" value="1"/>
</dbReference>
<keyword evidence="8" id="KW-0175">Coiled coil</keyword>
<dbReference type="GO" id="GO:0005524">
    <property type="term" value="F:ATP binding"/>
    <property type="evidence" value="ECO:0007669"/>
    <property type="project" value="UniProtKB-KW"/>
</dbReference>
<dbReference type="PANTHER" id="PTHR45703">
    <property type="entry name" value="DYNEIN HEAVY CHAIN"/>
    <property type="match status" value="1"/>
</dbReference>
<keyword evidence="11" id="KW-0206">Cytoskeleton</keyword>
<dbReference type="Pfam" id="PF12774">
    <property type="entry name" value="AAA_6"/>
    <property type="match status" value="1"/>
</dbReference>
<dbReference type="Pfam" id="PF08393">
    <property type="entry name" value="DHC_N2"/>
    <property type="match status" value="1"/>
</dbReference>
<dbReference type="InterPro" id="IPR043157">
    <property type="entry name" value="Dynein_AAA1S"/>
</dbReference>
<reference evidence="16" key="1">
    <citation type="submission" date="2014-11" db="EMBL/GenBank/DDBJ databases">
        <authorList>
            <person name="Otto D Thomas"/>
            <person name="Naeem Raeece"/>
        </authorList>
    </citation>
    <scope>NUCLEOTIDE SEQUENCE</scope>
</reference>
<keyword evidence="9" id="KW-0969">Cilium</keyword>
<keyword evidence="12" id="KW-0966">Cell projection</keyword>
<comment type="similarity">
    <text evidence="2">Belongs to the dynein heavy chain family.</text>
</comment>